<protein>
    <recommendedName>
        <fullName evidence="7">Internalin</fullName>
    </recommendedName>
</protein>
<dbReference type="Gene3D" id="3.80.10.10">
    <property type="entry name" value="Ribonuclease Inhibitor"/>
    <property type="match status" value="1"/>
</dbReference>
<dbReference type="PROSITE" id="PS51450">
    <property type="entry name" value="LRR"/>
    <property type="match status" value="1"/>
</dbReference>
<evidence type="ECO:0000313" key="5">
    <source>
        <dbReference type="Proteomes" id="UP000221222"/>
    </source>
</evidence>
<dbReference type="EMBL" id="NXFY01000035">
    <property type="protein sequence ID" value="PHO16850.1"/>
    <property type="molecule type" value="Genomic_DNA"/>
</dbReference>
<dbReference type="Pfam" id="PF12799">
    <property type="entry name" value="LRR_4"/>
    <property type="match status" value="2"/>
</dbReference>
<dbReference type="EMBL" id="CP032098">
    <property type="protein sequence ID" value="AXX91810.1"/>
    <property type="molecule type" value="Genomic_DNA"/>
</dbReference>
<dbReference type="KEGG" id="amol:AMOL_0816"/>
<accession>A0A2G1DEI9</accession>
<evidence type="ECO:0000256" key="1">
    <source>
        <dbReference type="ARBA" id="ARBA00022614"/>
    </source>
</evidence>
<reference evidence="4 5" key="1">
    <citation type="submission" date="2017-09" db="EMBL/GenBank/DDBJ databases">
        <title>Arcobacter canalis sp. nov., a new species isolated from a water canal contaminated with urban sewage.</title>
        <authorList>
            <person name="Perez-Cataluna A."/>
            <person name="Salas-Masso N."/>
            <person name="Figueras M.J."/>
        </authorList>
    </citation>
    <scope>NUCLEOTIDE SEQUENCE [LARGE SCALE GENOMIC DNA]</scope>
    <source>
        <strain evidence="4 5">F98-3</strain>
    </source>
</reference>
<dbReference type="InterPro" id="IPR050836">
    <property type="entry name" value="SDS22/Internalin_LRR"/>
</dbReference>
<dbReference type="InterPro" id="IPR032675">
    <property type="entry name" value="LRR_dom_sf"/>
</dbReference>
<keyword evidence="1" id="KW-0433">Leucine-rich repeat</keyword>
<dbReference type="InterPro" id="IPR001611">
    <property type="entry name" value="Leu-rich_rpt"/>
</dbReference>
<evidence type="ECO:0008006" key="7">
    <source>
        <dbReference type="Google" id="ProtNLM"/>
    </source>
</evidence>
<reference evidence="3 6" key="2">
    <citation type="submission" date="2018-08" db="EMBL/GenBank/DDBJ databases">
        <title>Complete genome of the Arcobacter molluscorum type strain LMG 25693.</title>
        <authorList>
            <person name="Miller W.G."/>
            <person name="Yee E."/>
            <person name="Bono J.L."/>
        </authorList>
    </citation>
    <scope>NUCLEOTIDE SEQUENCE [LARGE SCALE GENOMIC DNA]</scope>
    <source>
        <strain evidence="3 6">CECT 7696</strain>
    </source>
</reference>
<dbReference type="InterPro" id="IPR025875">
    <property type="entry name" value="Leu-rich_rpt_4"/>
</dbReference>
<name>A0A2G1DEI9_9BACT</name>
<dbReference type="AlphaFoldDB" id="A0A2G1DEI9"/>
<evidence type="ECO:0000313" key="3">
    <source>
        <dbReference type="EMBL" id="AXX91810.1"/>
    </source>
</evidence>
<dbReference type="PANTHER" id="PTHR46652">
    <property type="entry name" value="LEUCINE-RICH REPEAT AND IQ DOMAIN-CONTAINING PROTEIN 1-RELATED"/>
    <property type="match status" value="1"/>
</dbReference>
<dbReference type="Proteomes" id="UP000262712">
    <property type="component" value="Chromosome"/>
</dbReference>
<evidence type="ECO:0000313" key="6">
    <source>
        <dbReference type="Proteomes" id="UP000262712"/>
    </source>
</evidence>
<keyword evidence="5" id="KW-1185">Reference proteome</keyword>
<dbReference type="SUPFAM" id="SSF52058">
    <property type="entry name" value="L domain-like"/>
    <property type="match status" value="1"/>
</dbReference>
<gene>
    <name evidence="3" type="ORF">AMOL_0816</name>
    <name evidence="4" type="ORF">CPU12_13505</name>
</gene>
<evidence type="ECO:0000313" key="4">
    <source>
        <dbReference type="EMBL" id="PHO16850.1"/>
    </source>
</evidence>
<dbReference type="Proteomes" id="UP000221222">
    <property type="component" value="Unassembled WGS sequence"/>
</dbReference>
<dbReference type="PANTHER" id="PTHR46652:SF3">
    <property type="entry name" value="LEUCINE-RICH REPEAT-CONTAINING PROTEIN 9"/>
    <property type="match status" value="1"/>
</dbReference>
<sequence length="343" mass="39537">MKKTVIILILNITFLLSKDSFINICKNPTIEQQKTINALIEGYNEFRKMDINRPLLDPNDPLICEKLAKGKGFPNITNKDISDLSIIKYFSANESLNLWDNKISDITALKYLTKLTKLDLSSNNVSKGVESLENLPLKELSIDITDDIDLKYIGKIRTLENLSVYNGKNVKSLNNLINLKYLSLLSIKINSLCDLKGLQSLEQLRLFDNSLKSLECIDKFPNLKKLRIERSPITDLTPLIHADSIEEFDFHDMPVKDISPLAKMKNLNSILFTKTKIKYLSPLKESKSIKFAEDLSEKLIEEYFNRSLAHCSPKNMEEVRERKSCFEKDGKTLKPWWKRWFGL</sequence>
<organism evidence="4 5">
    <name type="scientific">Malaciobacter molluscorum LMG 25693</name>
    <dbReference type="NCBI Taxonomy" id="870501"/>
    <lineage>
        <taxon>Bacteria</taxon>
        <taxon>Pseudomonadati</taxon>
        <taxon>Campylobacterota</taxon>
        <taxon>Epsilonproteobacteria</taxon>
        <taxon>Campylobacterales</taxon>
        <taxon>Arcobacteraceae</taxon>
        <taxon>Malaciobacter</taxon>
    </lineage>
</organism>
<evidence type="ECO:0000256" key="2">
    <source>
        <dbReference type="ARBA" id="ARBA00022737"/>
    </source>
</evidence>
<keyword evidence="2" id="KW-0677">Repeat</keyword>
<proteinExistence type="predicted"/>
<dbReference type="RefSeq" id="WP_099343640.1">
    <property type="nucleotide sequence ID" value="NZ_CP032098.1"/>
</dbReference>